<evidence type="ECO:0000256" key="4">
    <source>
        <dbReference type="ARBA" id="ARBA00023284"/>
    </source>
</evidence>
<keyword evidence="8" id="KW-1185">Reference proteome</keyword>
<evidence type="ECO:0000259" key="6">
    <source>
        <dbReference type="PROSITE" id="PS51352"/>
    </source>
</evidence>
<dbReference type="SUPFAM" id="SSF52833">
    <property type="entry name" value="Thioredoxin-like"/>
    <property type="match status" value="1"/>
</dbReference>
<dbReference type="InterPro" id="IPR050553">
    <property type="entry name" value="Thioredoxin_ResA/DsbE_sf"/>
</dbReference>
<feature type="signal peptide" evidence="5">
    <location>
        <begin position="1"/>
        <end position="22"/>
    </location>
</feature>
<reference evidence="7 8" key="1">
    <citation type="submission" date="2024-04" db="EMBL/GenBank/DDBJ databases">
        <title>WGS of bacteria from Torrens River.</title>
        <authorList>
            <person name="Wyrsch E.R."/>
            <person name="Drigo B."/>
        </authorList>
    </citation>
    <scope>NUCLEOTIDE SEQUENCE [LARGE SCALE GENOMIC DNA]</scope>
    <source>
        <strain evidence="7 8">TWI391</strain>
    </source>
</reference>
<protein>
    <submittedName>
        <fullName evidence="7">TlpA disulfide reductase family protein</fullName>
    </submittedName>
</protein>
<feature type="domain" description="Thioredoxin" evidence="6">
    <location>
        <begin position="242"/>
        <end position="384"/>
    </location>
</feature>
<dbReference type="Pfam" id="PF00578">
    <property type="entry name" value="AhpC-TSA"/>
    <property type="match status" value="1"/>
</dbReference>
<keyword evidence="2" id="KW-0201">Cytochrome c-type biogenesis</keyword>
<sequence length="384" mass="43172">MKKLIKNSLLFCALLSTAVAQEKQFKLDVKGTEVPANAKVFIRYMVDRKLVLDSVHFQKNEFNYTGSITEPTHVSLFYSADGGSFFNRKGGALEKIVFYVDTVDPITKVNFAKSFKQGTVKSGLLQDAFKKYSDYLASFDQQLEKLSAERSVLYNASIKDDKAIEKVMHLIDQVNDQKSEAKIIFIRENPSSYFSLQALNEVAGYSIDVPKIEPLYLMLSSSLRGSDLGTELGKNIEVAKKLGIGQMAPDFTQVDPNGKKIRLSDFRGKYILIDFWASWCSPCRAENPNLVKAYATYKGEQFDILGVSLDKEGKRDAWLKAIEKDGLTWPQVSDLKGWNNEVSKLYGIKAIPQNYLIGPDGKIVAVNVKGEFLFKKLKQIFEGK</sequence>
<keyword evidence="4" id="KW-0676">Redox-active center</keyword>
<evidence type="ECO:0000256" key="1">
    <source>
        <dbReference type="ARBA" id="ARBA00004196"/>
    </source>
</evidence>
<accession>A0ABV0BSK3</accession>
<organism evidence="7 8">
    <name type="scientific">Sphingobacterium kitahiroshimense</name>
    <dbReference type="NCBI Taxonomy" id="470446"/>
    <lineage>
        <taxon>Bacteria</taxon>
        <taxon>Pseudomonadati</taxon>
        <taxon>Bacteroidota</taxon>
        <taxon>Sphingobacteriia</taxon>
        <taxon>Sphingobacteriales</taxon>
        <taxon>Sphingobacteriaceae</taxon>
        <taxon>Sphingobacterium</taxon>
    </lineage>
</organism>
<evidence type="ECO:0000256" key="3">
    <source>
        <dbReference type="ARBA" id="ARBA00023157"/>
    </source>
</evidence>
<dbReference type="PANTHER" id="PTHR42852">
    <property type="entry name" value="THIOL:DISULFIDE INTERCHANGE PROTEIN DSBE"/>
    <property type="match status" value="1"/>
</dbReference>
<comment type="caution">
    <text evidence="7">The sequence shown here is derived from an EMBL/GenBank/DDBJ whole genome shotgun (WGS) entry which is preliminary data.</text>
</comment>
<feature type="chain" id="PRO_5045570333" evidence="5">
    <location>
        <begin position="23"/>
        <end position="384"/>
    </location>
</feature>
<dbReference type="RefSeq" id="WP_183912376.1">
    <property type="nucleotide sequence ID" value="NZ_JBDJLH010000002.1"/>
</dbReference>
<dbReference type="InterPro" id="IPR000866">
    <property type="entry name" value="AhpC/TSA"/>
</dbReference>
<dbReference type="EMBL" id="JBDJNQ010000004">
    <property type="protein sequence ID" value="MEN5377774.1"/>
    <property type="molecule type" value="Genomic_DNA"/>
</dbReference>
<evidence type="ECO:0000313" key="8">
    <source>
        <dbReference type="Proteomes" id="UP001409291"/>
    </source>
</evidence>
<dbReference type="Gene3D" id="3.40.30.10">
    <property type="entry name" value="Glutaredoxin"/>
    <property type="match status" value="1"/>
</dbReference>
<keyword evidence="5" id="KW-0732">Signal</keyword>
<dbReference type="CDD" id="cd02966">
    <property type="entry name" value="TlpA_like_family"/>
    <property type="match status" value="1"/>
</dbReference>
<dbReference type="PANTHER" id="PTHR42852:SF6">
    <property type="entry name" value="THIOL:DISULFIDE INTERCHANGE PROTEIN DSBE"/>
    <property type="match status" value="1"/>
</dbReference>
<dbReference type="InterPro" id="IPR013766">
    <property type="entry name" value="Thioredoxin_domain"/>
</dbReference>
<dbReference type="Proteomes" id="UP001409291">
    <property type="component" value="Unassembled WGS sequence"/>
</dbReference>
<evidence type="ECO:0000313" key="7">
    <source>
        <dbReference type="EMBL" id="MEN5377774.1"/>
    </source>
</evidence>
<comment type="subcellular location">
    <subcellularLocation>
        <location evidence="1">Cell envelope</location>
    </subcellularLocation>
</comment>
<proteinExistence type="predicted"/>
<gene>
    <name evidence="7" type="ORF">ABE541_10905</name>
</gene>
<dbReference type="InterPro" id="IPR036249">
    <property type="entry name" value="Thioredoxin-like_sf"/>
</dbReference>
<evidence type="ECO:0000256" key="5">
    <source>
        <dbReference type="SAM" id="SignalP"/>
    </source>
</evidence>
<keyword evidence="3" id="KW-1015">Disulfide bond</keyword>
<evidence type="ECO:0000256" key="2">
    <source>
        <dbReference type="ARBA" id="ARBA00022748"/>
    </source>
</evidence>
<name>A0ABV0BSK3_9SPHI</name>
<dbReference type="PROSITE" id="PS51352">
    <property type="entry name" value="THIOREDOXIN_2"/>
    <property type="match status" value="1"/>
</dbReference>